<proteinExistence type="predicted"/>
<sequence>MATIEQIDKSATATAQGLIAADAKTTMAGKEPQQMKEHAASVLNQALPTVKGCIEAMAKDPKQLEQTDPDVLGMRAVSLAAFGTKIGSTSSK</sequence>
<name>A0A9W8YMU8_9PEZI</name>
<reference evidence="1" key="1">
    <citation type="submission" date="2022-10" db="EMBL/GenBank/DDBJ databases">
        <title>Tapping the CABI collections for fungal endophytes: first genome assemblies for Collariella, Neodidymelliopsis, Ascochyta clinopodiicola, Didymella pomorum, Didymosphaeria variabile, Neocosmospora piperis and Neocucurbitaria cava.</title>
        <authorList>
            <person name="Hill R."/>
        </authorList>
    </citation>
    <scope>NUCLEOTIDE SEQUENCE</scope>
    <source>
        <strain evidence="1">IMI 355082</strain>
    </source>
</reference>
<dbReference type="AlphaFoldDB" id="A0A9W8YMU8"/>
<dbReference type="Proteomes" id="UP001140453">
    <property type="component" value="Unassembled WGS sequence"/>
</dbReference>
<gene>
    <name evidence="1" type="ORF">N0V93_006223</name>
</gene>
<protein>
    <submittedName>
        <fullName evidence="1">Uncharacterized protein</fullName>
    </submittedName>
</protein>
<dbReference type="EMBL" id="JAPEVB010000004">
    <property type="protein sequence ID" value="KAJ4388763.1"/>
    <property type="molecule type" value="Genomic_DNA"/>
</dbReference>
<organism evidence="1 2">
    <name type="scientific">Gnomoniopsis smithogilvyi</name>
    <dbReference type="NCBI Taxonomy" id="1191159"/>
    <lineage>
        <taxon>Eukaryota</taxon>
        <taxon>Fungi</taxon>
        <taxon>Dikarya</taxon>
        <taxon>Ascomycota</taxon>
        <taxon>Pezizomycotina</taxon>
        <taxon>Sordariomycetes</taxon>
        <taxon>Sordariomycetidae</taxon>
        <taxon>Diaporthales</taxon>
        <taxon>Gnomoniaceae</taxon>
        <taxon>Gnomoniopsis</taxon>
    </lineage>
</organism>
<evidence type="ECO:0000313" key="2">
    <source>
        <dbReference type="Proteomes" id="UP001140453"/>
    </source>
</evidence>
<dbReference type="OrthoDB" id="5189595at2759"/>
<accession>A0A9W8YMU8</accession>
<comment type="caution">
    <text evidence="1">The sequence shown here is derived from an EMBL/GenBank/DDBJ whole genome shotgun (WGS) entry which is preliminary data.</text>
</comment>
<evidence type="ECO:0000313" key="1">
    <source>
        <dbReference type="EMBL" id="KAJ4388763.1"/>
    </source>
</evidence>
<keyword evidence="2" id="KW-1185">Reference proteome</keyword>